<dbReference type="InterPro" id="IPR052176">
    <property type="entry name" value="Glycosyl_Hydrlase_43_Enz"/>
</dbReference>
<keyword evidence="2" id="KW-0624">Polysaccharide degradation</keyword>
<keyword evidence="5 7" id="KW-0326">Glycosidase</keyword>
<dbReference type="EMBL" id="FOFN01000003">
    <property type="protein sequence ID" value="SEQ78768.1"/>
    <property type="molecule type" value="Genomic_DNA"/>
</dbReference>
<name>A0A1H9IW94_9FLAO</name>
<dbReference type="PROSITE" id="PS51257">
    <property type="entry name" value="PROKAR_LIPOPROTEIN"/>
    <property type="match status" value="1"/>
</dbReference>
<proteinExistence type="inferred from homology"/>
<organism evidence="8 9">
    <name type="scientific">Hyunsoonleella jejuensis</name>
    <dbReference type="NCBI Taxonomy" id="419940"/>
    <lineage>
        <taxon>Bacteria</taxon>
        <taxon>Pseudomonadati</taxon>
        <taxon>Bacteroidota</taxon>
        <taxon>Flavobacteriia</taxon>
        <taxon>Flavobacteriales</taxon>
        <taxon>Flavobacteriaceae</taxon>
    </lineage>
</organism>
<dbReference type="STRING" id="419940.SAMN05421824_2304"/>
<dbReference type="PANTHER" id="PTHR43772:SF2">
    <property type="entry name" value="PUTATIVE (AFU_ORTHOLOGUE AFUA_2G04480)-RELATED"/>
    <property type="match status" value="1"/>
</dbReference>
<dbReference type="InterPro" id="IPR023296">
    <property type="entry name" value="Glyco_hydro_beta-prop_sf"/>
</dbReference>
<keyword evidence="4" id="KW-0119">Carbohydrate metabolism</keyword>
<gene>
    <name evidence="8" type="ORF">SAMN05421824_2304</name>
</gene>
<dbReference type="OrthoDB" id="9763933at2"/>
<dbReference type="RefSeq" id="WP_092579671.1">
    <property type="nucleotide sequence ID" value="NZ_FOFN01000003.1"/>
</dbReference>
<evidence type="ECO:0000256" key="6">
    <source>
        <dbReference type="PIRSR" id="PIRSR606710-2"/>
    </source>
</evidence>
<dbReference type="PANTHER" id="PTHR43772">
    <property type="entry name" value="ENDO-1,4-BETA-XYLANASE"/>
    <property type="match status" value="1"/>
</dbReference>
<evidence type="ECO:0000256" key="2">
    <source>
        <dbReference type="ARBA" id="ARBA00022651"/>
    </source>
</evidence>
<dbReference type="Gene3D" id="2.115.10.20">
    <property type="entry name" value="Glycosyl hydrolase domain, family 43"/>
    <property type="match status" value="1"/>
</dbReference>
<dbReference type="CDD" id="cd08990">
    <property type="entry name" value="GH43_AXH_like"/>
    <property type="match status" value="1"/>
</dbReference>
<protein>
    <submittedName>
        <fullName evidence="8">Glycosyl hydrolases family 43</fullName>
    </submittedName>
</protein>
<evidence type="ECO:0000256" key="5">
    <source>
        <dbReference type="ARBA" id="ARBA00023295"/>
    </source>
</evidence>
<accession>A0A1H9IW94</accession>
<dbReference type="GO" id="GO:0045493">
    <property type="term" value="P:xylan catabolic process"/>
    <property type="evidence" value="ECO:0007669"/>
    <property type="project" value="UniProtKB-KW"/>
</dbReference>
<evidence type="ECO:0000256" key="7">
    <source>
        <dbReference type="RuleBase" id="RU361187"/>
    </source>
</evidence>
<reference evidence="8 9" key="1">
    <citation type="submission" date="2016-10" db="EMBL/GenBank/DDBJ databases">
        <authorList>
            <person name="de Groot N.N."/>
        </authorList>
    </citation>
    <scope>NUCLEOTIDE SEQUENCE [LARGE SCALE GENOMIC DNA]</scope>
    <source>
        <strain evidence="8 9">DSM 21035</strain>
    </source>
</reference>
<dbReference type="AlphaFoldDB" id="A0A1H9IW94"/>
<sequence>MKFKISLLFFVIALVSCKNQKNQTKEKQVEKIEVSIEKQENNPVIRHMRTADPSAHVWEDGKVWMYTSQDMEDATFYDSMDGYHAFSSTDMVNWTDHGEVLHSRDIPWGAKGWMWAPTAIYKNNKYYLLYPHSVKGSKEDMRCGVAVSDVPQGPFKDIGWIEGVEGQWLDPCVFEDEDGKVYLYWGVREPKMALLKDNLLELAETPRIIEYGAKNFFEASYMHKRNGKYYFSYNAGLGGFYAMGDSPYGPFAYKGAINPKQRQDHHSIVEYKGQNYFFYHWQGWNGGSKFRRNTSIEYLYYNGDGTIQEIYATKEGVQKIK</sequence>
<evidence type="ECO:0000313" key="8">
    <source>
        <dbReference type="EMBL" id="SEQ78768.1"/>
    </source>
</evidence>
<dbReference type="GO" id="GO:0004553">
    <property type="term" value="F:hydrolase activity, hydrolyzing O-glycosyl compounds"/>
    <property type="evidence" value="ECO:0007669"/>
    <property type="project" value="InterPro"/>
</dbReference>
<keyword evidence="3 7" id="KW-0378">Hydrolase</keyword>
<keyword evidence="2" id="KW-0858">Xylan degradation</keyword>
<dbReference type="Proteomes" id="UP000198999">
    <property type="component" value="Unassembled WGS sequence"/>
</dbReference>
<comment type="similarity">
    <text evidence="1 7">Belongs to the glycosyl hydrolase 43 family.</text>
</comment>
<evidence type="ECO:0000256" key="4">
    <source>
        <dbReference type="ARBA" id="ARBA00023277"/>
    </source>
</evidence>
<evidence type="ECO:0000256" key="3">
    <source>
        <dbReference type="ARBA" id="ARBA00022801"/>
    </source>
</evidence>
<dbReference type="InterPro" id="IPR006710">
    <property type="entry name" value="Glyco_hydro_43"/>
</dbReference>
<dbReference type="Pfam" id="PF04616">
    <property type="entry name" value="Glyco_hydro_43"/>
    <property type="match status" value="1"/>
</dbReference>
<feature type="site" description="Important for catalytic activity, responsible for pKa modulation of the active site Glu and correct orientation of both the proton donor and substrate" evidence="6">
    <location>
        <position position="170"/>
    </location>
</feature>
<evidence type="ECO:0000313" key="9">
    <source>
        <dbReference type="Proteomes" id="UP000198999"/>
    </source>
</evidence>
<dbReference type="SUPFAM" id="SSF75005">
    <property type="entry name" value="Arabinanase/levansucrase/invertase"/>
    <property type="match status" value="1"/>
</dbReference>
<evidence type="ECO:0000256" key="1">
    <source>
        <dbReference type="ARBA" id="ARBA00009865"/>
    </source>
</evidence>
<keyword evidence="9" id="KW-1185">Reference proteome</keyword>